<gene>
    <name evidence="4" type="primary">malZ</name>
    <name evidence="4" type="ORF">GCM10012275_29970</name>
</gene>
<reference evidence="4" key="2">
    <citation type="submission" date="2020-09" db="EMBL/GenBank/DDBJ databases">
        <authorList>
            <person name="Sun Q."/>
            <person name="Zhou Y."/>
        </authorList>
    </citation>
    <scope>NUCLEOTIDE SEQUENCE</scope>
    <source>
        <strain evidence="4">CGMCC 4.5737</strain>
    </source>
</reference>
<feature type="domain" description="Glycosyl hydrolase family 13 catalytic" evidence="3">
    <location>
        <begin position="20"/>
        <end position="425"/>
    </location>
</feature>
<dbReference type="Pfam" id="PF00128">
    <property type="entry name" value="Alpha-amylase"/>
    <property type="match status" value="1"/>
</dbReference>
<dbReference type="CDD" id="cd11332">
    <property type="entry name" value="AmyAc_OligoGlu_TS"/>
    <property type="match status" value="1"/>
</dbReference>
<evidence type="ECO:0000313" key="4">
    <source>
        <dbReference type="EMBL" id="GGM56855.1"/>
    </source>
</evidence>
<dbReference type="SUPFAM" id="SSF51445">
    <property type="entry name" value="(Trans)glycosidases"/>
    <property type="match status" value="1"/>
</dbReference>
<dbReference type="EMBL" id="BMMK01000012">
    <property type="protein sequence ID" value="GGM56855.1"/>
    <property type="molecule type" value="Genomic_DNA"/>
</dbReference>
<dbReference type="Gene3D" id="3.90.400.10">
    <property type="entry name" value="Oligo-1,6-glucosidase, Domain 2"/>
    <property type="match status" value="1"/>
</dbReference>
<dbReference type="PANTHER" id="PTHR10357">
    <property type="entry name" value="ALPHA-AMYLASE FAMILY MEMBER"/>
    <property type="match status" value="1"/>
</dbReference>
<evidence type="ECO:0000256" key="2">
    <source>
        <dbReference type="ARBA" id="ARBA00023180"/>
    </source>
</evidence>
<keyword evidence="2" id="KW-0325">Glycoprotein</keyword>
<evidence type="ECO:0000256" key="1">
    <source>
        <dbReference type="ARBA" id="ARBA00008061"/>
    </source>
</evidence>
<dbReference type="InterPro" id="IPR045857">
    <property type="entry name" value="O16G_dom_2"/>
</dbReference>
<name>A0A8J3FUP4_9PSEU</name>
<dbReference type="RefSeq" id="WP_189058071.1">
    <property type="nucleotide sequence ID" value="NZ_BMMK01000012.1"/>
</dbReference>
<sequence length="560" mass="62978">MDELPLVHDAAWWRGAVIYQIYIRSFADADGDGTGDIGGIRSRLSYLRDLGVDAVWITPWYPSPMADGGYDVADYRSIHPTYGTLADAEALIREAHECGLKVVIDLVPNHTSDRHPWFQAALAAEPGSRERDRYVFRPGRGRDGELPPNDWRSVFGGPAWSRAPDDVAGEWYLHLFAPQQPDLNWEHPDVRAEFLDILRFWLDRGIDGFRIDVAHGLVKQRGLPNLGVDHEDVMEPPDRLDHPHWDRDPVHEIYRSWRRLVDEYPGEQMFVAEAWVASPARLARYVRVDELHTAFNFDFLRCSWHPHRLREVIDTTMNALHAVGAPTTWVLANHDVTRQVTRYGRPHTSGHGPRREALLEAVNLELGVRRARAAALLMLALPGGAYLYQGEELGLWEVEDLPEELLQDPTWERSGHAVRGRDGCRVPLPWSGDTPPFGFGPGEGARPWLPQPVAWKDYTVEAQADDEHSMLSLYRAALRIRREHPALGGGTLRWLEAPSGVLLFARDPNFLCAVNLSPDPFPLPEGSEPLLVSCPLGDGLLPPDHAIWLNSGKSESATAD</sequence>
<evidence type="ECO:0000259" key="3">
    <source>
        <dbReference type="SMART" id="SM00642"/>
    </source>
</evidence>
<proteinExistence type="inferred from homology"/>
<dbReference type="InterPro" id="IPR006047">
    <property type="entry name" value="GH13_cat_dom"/>
</dbReference>
<protein>
    <submittedName>
        <fullName evidence="4">Alpha-glucosidase</fullName>
    </submittedName>
</protein>
<dbReference type="GO" id="GO:0004556">
    <property type="term" value="F:alpha-amylase activity"/>
    <property type="evidence" value="ECO:0007669"/>
    <property type="project" value="TreeGrafter"/>
</dbReference>
<dbReference type="SMART" id="SM00642">
    <property type="entry name" value="Aamy"/>
    <property type="match status" value="1"/>
</dbReference>
<accession>A0A8J3FUP4</accession>
<comment type="caution">
    <text evidence="4">The sequence shown here is derived from an EMBL/GenBank/DDBJ whole genome shotgun (WGS) entry which is preliminary data.</text>
</comment>
<reference evidence="4" key="1">
    <citation type="journal article" date="2014" name="Int. J. Syst. Evol. Microbiol.">
        <title>Complete genome sequence of Corynebacterium casei LMG S-19264T (=DSM 44701T), isolated from a smear-ripened cheese.</title>
        <authorList>
            <consortium name="US DOE Joint Genome Institute (JGI-PGF)"/>
            <person name="Walter F."/>
            <person name="Albersmeier A."/>
            <person name="Kalinowski J."/>
            <person name="Ruckert C."/>
        </authorList>
    </citation>
    <scope>NUCLEOTIDE SEQUENCE</scope>
    <source>
        <strain evidence="4">CGMCC 4.5737</strain>
    </source>
</reference>
<dbReference type="Gene3D" id="3.20.20.80">
    <property type="entry name" value="Glycosidases"/>
    <property type="match status" value="1"/>
</dbReference>
<dbReference type="PANTHER" id="PTHR10357:SF179">
    <property type="entry name" value="NEUTRAL AND BASIC AMINO ACID TRANSPORT PROTEIN RBAT"/>
    <property type="match status" value="1"/>
</dbReference>
<dbReference type="FunFam" id="3.90.400.10:FF:000001">
    <property type="entry name" value="Maltase A3, isoform A"/>
    <property type="match status" value="1"/>
</dbReference>
<comment type="similarity">
    <text evidence="1">Belongs to the glycosyl hydrolase 13 family.</text>
</comment>
<dbReference type="GO" id="GO:0009313">
    <property type="term" value="P:oligosaccharide catabolic process"/>
    <property type="evidence" value="ECO:0007669"/>
    <property type="project" value="TreeGrafter"/>
</dbReference>
<dbReference type="InterPro" id="IPR017853">
    <property type="entry name" value="GH"/>
</dbReference>
<keyword evidence="5" id="KW-1185">Reference proteome</keyword>
<dbReference type="Proteomes" id="UP000637578">
    <property type="component" value="Unassembled WGS sequence"/>
</dbReference>
<dbReference type="AlphaFoldDB" id="A0A8J3FUP4"/>
<evidence type="ECO:0000313" key="5">
    <source>
        <dbReference type="Proteomes" id="UP000637578"/>
    </source>
</evidence>
<organism evidence="4 5">
    <name type="scientific">Longimycelium tulufanense</name>
    <dbReference type="NCBI Taxonomy" id="907463"/>
    <lineage>
        <taxon>Bacteria</taxon>
        <taxon>Bacillati</taxon>
        <taxon>Actinomycetota</taxon>
        <taxon>Actinomycetes</taxon>
        <taxon>Pseudonocardiales</taxon>
        <taxon>Pseudonocardiaceae</taxon>
        <taxon>Longimycelium</taxon>
    </lineage>
</organism>